<dbReference type="SUPFAM" id="SSF52172">
    <property type="entry name" value="CheY-like"/>
    <property type="match status" value="1"/>
</dbReference>
<dbReference type="Gene3D" id="3.30.565.10">
    <property type="entry name" value="Histidine kinase-like ATPase, C-terminal domain"/>
    <property type="match status" value="1"/>
</dbReference>
<dbReference type="Gene3D" id="3.40.50.2300">
    <property type="match status" value="1"/>
</dbReference>
<dbReference type="OrthoDB" id="21225at2759"/>
<dbReference type="SMART" id="SM00387">
    <property type="entry name" value="HATPase_c"/>
    <property type="match status" value="1"/>
</dbReference>
<dbReference type="InterPro" id="IPR003661">
    <property type="entry name" value="HisK_dim/P_dom"/>
</dbReference>
<dbReference type="SMART" id="SM00448">
    <property type="entry name" value="REC"/>
    <property type="match status" value="1"/>
</dbReference>
<keyword evidence="7" id="KW-0175">Coiled coil</keyword>
<sequence length="1002" mass="111685">MGSLDRRRAPFFPTADAAVLLSKHPSPTTRPQTLGPIYDADNIDRPIEIWNTKIEKSFYPPKTEPFAPASIPDKFLCETDRYLRAFLAENERLRLSMLWYYTRDILEEHELLSGLQEKAHLAQDSTKWEYAVVGILDVHVYIRLATVGLPLGILPRGETICAHTVAQPLGSVFLLPDMMEDWRFQNSPYVESGGLKAYAGAPLRLQDGSGGCVALGSLCVASSTKQDPLTKSQQHTLAHLADWIVSDIVQCARARRQRERRRMAELITKARAEMDEAGNEEPIFRMLKAIYPKASITLVSCKAARLEVEGRDPILMSDIEHGLWEDSEYLDHLITKCNHQDLPSNRVVRVLAATCESIAGLSMLAVASKDFRLVFDDIDSWFIQTCADMVSQMWHKQLLAEATRAKDKFLRGISHQLRTPIHGILGSVELLAEELGLLNLHESSLAVSTLLEESPTTHPSIYLNTIKRSGRDLISIVNSMITLDRWADVATSERCYAAHTIQELEAELANEIHKTFSGDTRYNPSILFNHCLPSDCESLQLDINLLRDTLWPLLSNAIQNTPEGTVTVTTSLQPDSRILIIDVEDTGRGIHPDQQERIFEPYETVRVHSSGVGLGLTLACKFATLIDGSIDLVSSQVDSGSHFRATFQNMEWTTSTLLSHSISKNFSLPSNFYNMTPVSNTASLCSCFAKFLTFNGFTSSNSTEDCFIILDYVPELEQRQTYLSKIPSDQVAICLVPASKGDVQSEEDSNNIVYVNGPFLTSTMTSALQEADRLLSRIKTSQLQCLTTAQAKSPPVMEECITELRNLSMIDLPQPEKQPAQLLKYSSAERDVEPTVTLSCQPASATLIEPKLVSPTFPAHINISKPIALLVDDNVINLRIMQMFCRRRGLPYLCAADGLQAVEMFTKHQALAATGEKEAIQLILMDLQMPVCDGIEATKQIRTLEKQQRWKESILFMVTGQDSATDRMTAEGAGADDYFVKPVSIQVLDGGIKRYFPAFMTN</sequence>
<dbReference type="EC" id="2.7.13.3" evidence="2"/>
<dbReference type="Pfam" id="PF02518">
    <property type="entry name" value="HATPase_c"/>
    <property type="match status" value="1"/>
</dbReference>
<dbReference type="GO" id="GO:0005886">
    <property type="term" value="C:plasma membrane"/>
    <property type="evidence" value="ECO:0007669"/>
    <property type="project" value="TreeGrafter"/>
</dbReference>
<evidence type="ECO:0000256" key="1">
    <source>
        <dbReference type="ARBA" id="ARBA00000085"/>
    </source>
</evidence>
<protein>
    <recommendedName>
        <fullName evidence="2">histidine kinase</fullName>
        <ecNumber evidence="2">2.7.13.3</ecNumber>
    </recommendedName>
</protein>
<dbReference type="SMART" id="SM00388">
    <property type="entry name" value="HisKA"/>
    <property type="match status" value="1"/>
</dbReference>
<evidence type="ECO:0000313" key="10">
    <source>
        <dbReference type="EMBL" id="KAH7143443.1"/>
    </source>
</evidence>
<dbReference type="InterPro" id="IPR003594">
    <property type="entry name" value="HATPase_dom"/>
</dbReference>
<dbReference type="AlphaFoldDB" id="A0A9P9ER63"/>
<feature type="coiled-coil region" evidence="7">
    <location>
        <begin position="249"/>
        <end position="280"/>
    </location>
</feature>
<dbReference type="InterPro" id="IPR036097">
    <property type="entry name" value="HisK_dim/P_sf"/>
</dbReference>
<dbReference type="PANTHER" id="PTHR43047">
    <property type="entry name" value="TWO-COMPONENT HISTIDINE PROTEIN KINASE"/>
    <property type="match status" value="1"/>
</dbReference>
<dbReference type="Proteomes" id="UP000738349">
    <property type="component" value="Unassembled WGS sequence"/>
</dbReference>
<dbReference type="Pfam" id="PF00512">
    <property type="entry name" value="HisKA"/>
    <property type="match status" value="1"/>
</dbReference>
<evidence type="ECO:0000256" key="6">
    <source>
        <dbReference type="PROSITE-ProRule" id="PRU00169"/>
    </source>
</evidence>
<evidence type="ECO:0000259" key="8">
    <source>
        <dbReference type="PROSITE" id="PS50109"/>
    </source>
</evidence>
<feature type="domain" description="Histidine kinase" evidence="8">
    <location>
        <begin position="412"/>
        <end position="651"/>
    </location>
</feature>
<evidence type="ECO:0000313" key="11">
    <source>
        <dbReference type="Proteomes" id="UP000738349"/>
    </source>
</evidence>
<keyword evidence="11" id="KW-1185">Reference proteome</keyword>
<accession>A0A9P9ER63</accession>
<dbReference type="PROSITE" id="PS50110">
    <property type="entry name" value="RESPONSE_REGULATORY"/>
    <property type="match status" value="1"/>
</dbReference>
<evidence type="ECO:0000256" key="7">
    <source>
        <dbReference type="SAM" id="Coils"/>
    </source>
</evidence>
<feature type="domain" description="Response regulatory" evidence="9">
    <location>
        <begin position="867"/>
        <end position="996"/>
    </location>
</feature>
<dbReference type="InterPro" id="IPR005467">
    <property type="entry name" value="His_kinase_dom"/>
</dbReference>
<dbReference type="GO" id="GO:0009927">
    <property type="term" value="F:histidine phosphotransfer kinase activity"/>
    <property type="evidence" value="ECO:0007669"/>
    <property type="project" value="TreeGrafter"/>
</dbReference>
<dbReference type="InterPro" id="IPR001789">
    <property type="entry name" value="Sig_transdc_resp-reg_receiver"/>
</dbReference>
<keyword evidence="3 6" id="KW-0597">Phosphoprotein</keyword>
<dbReference type="PROSITE" id="PS50109">
    <property type="entry name" value="HIS_KIN"/>
    <property type="match status" value="1"/>
</dbReference>
<dbReference type="InterPro" id="IPR029016">
    <property type="entry name" value="GAF-like_dom_sf"/>
</dbReference>
<dbReference type="SUPFAM" id="SSF47384">
    <property type="entry name" value="Homodimeric domain of signal transducing histidine kinase"/>
    <property type="match status" value="1"/>
</dbReference>
<feature type="modified residue" description="4-aspartylphosphate" evidence="6">
    <location>
        <position position="926"/>
    </location>
</feature>
<dbReference type="InterPro" id="IPR036890">
    <property type="entry name" value="HATPase_C_sf"/>
</dbReference>
<evidence type="ECO:0000256" key="4">
    <source>
        <dbReference type="ARBA" id="ARBA00022679"/>
    </source>
</evidence>
<dbReference type="SUPFAM" id="SSF55874">
    <property type="entry name" value="ATPase domain of HSP90 chaperone/DNA topoisomerase II/histidine kinase"/>
    <property type="match status" value="1"/>
</dbReference>
<evidence type="ECO:0000256" key="2">
    <source>
        <dbReference type="ARBA" id="ARBA00012438"/>
    </source>
</evidence>
<proteinExistence type="predicted"/>
<dbReference type="CDD" id="cd00082">
    <property type="entry name" value="HisKA"/>
    <property type="match status" value="1"/>
</dbReference>
<dbReference type="Gene3D" id="1.10.287.130">
    <property type="match status" value="1"/>
</dbReference>
<dbReference type="SUPFAM" id="SSF55781">
    <property type="entry name" value="GAF domain-like"/>
    <property type="match status" value="1"/>
</dbReference>
<evidence type="ECO:0000259" key="9">
    <source>
        <dbReference type="PROSITE" id="PS50110"/>
    </source>
</evidence>
<comment type="caution">
    <text evidence="10">The sequence shown here is derived from an EMBL/GenBank/DDBJ whole genome shotgun (WGS) entry which is preliminary data.</text>
</comment>
<reference evidence="10" key="1">
    <citation type="journal article" date="2021" name="Nat. Commun.">
        <title>Genetic determinants of endophytism in the Arabidopsis root mycobiome.</title>
        <authorList>
            <person name="Mesny F."/>
            <person name="Miyauchi S."/>
            <person name="Thiergart T."/>
            <person name="Pickel B."/>
            <person name="Atanasova L."/>
            <person name="Karlsson M."/>
            <person name="Huettel B."/>
            <person name="Barry K.W."/>
            <person name="Haridas S."/>
            <person name="Chen C."/>
            <person name="Bauer D."/>
            <person name="Andreopoulos W."/>
            <person name="Pangilinan J."/>
            <person name="LaButti K."/>
            <person name="Riley R."/>
            <person name="Lipzen A."/>
            <person name="Clum A."/>
            <person name="Drula E."/>
            <person name="Henrissat B."/>
            <person name="Kohler A."/>
            <person name="Grigoriev I.V."/>
            <person name="Martin F.M."/>
            <person name="Hacquard S."/>
        </authorList>
    </citation>
    <scope>NUCLEOTIDE SEQUENCE</scope>
    <source>
        <strain evidence="10">MPI-CAGE-AT-0147</strain>
    </source>
</reference>
<keyword evidence="5 10" id="KW-0418">Kinase</keyword>
<organism evidence="10 11">
    <name type="scientific">Dactylonectria macrodidyma</name>
    <dbReference type="NCBI Taxonomy" id="307937"/>
    <lineage>
        <taxon>Eukaryota</taxon>
        <taxon>Fungi</taxon>
        <taxon>Dikarya</taxon>
        <taxon>Ascomycota</taxon>
        <taxon>Pezizomycotina</taxon>
        <taxon>Sordariomycetes</taxon>
        <taxon>Hypocreomycetidae</taxon>
        <taxon>Hypocreales</taxon>
        <taxon>Nectriaceae</taxon>
        <taxon>Dactylonectria</taxon>
    </lineage>
</organism>
<dbReference type="PRINTS" id="PR00344">
    <property type="entry name" value="BCTRLSENSOR"/>
</dbReference>
<dbReference type="PANTHER" id="PTHR43047:SF72">
    <property type="entry name" value="OSMOSENSING HISTIDINE PROTEIN KINASE SLN1"/>
    <property type="match status" value="1"/>
</dbReference>
<evidence type="ECO:0000256" key="3">
    <source>
        <dbReference type="ARBA" id="ARBA00022553"/>
    </source>
</evidence>
<dbReference type="Gene3D" id="3.30.450.40">
    <property type="match status" value="1"/>
</dbReference>
<dbReference type="Pfam" id="PF00072">
    <property type="entry name" value="Response_reg"/>
    <property type="match status" value="1"/>
</dbReference>
<name>A0A9P9ER63_9HYPO</name>
<comment type="catalytic activity">
    <reaction evidence="1">
        <text>ATP + protein L-histidine = ADP + protein N-phospho-L-histidine.</text>
        <dbReference type="EC" id="2.7.13.3"/>
    </reaction>
</comment>
<dbReference type="GO" id="GO:0000155">
    <property type="term" value="F:phosphorelay sensor kinase activity"/>
    <property type="evidence" value="ECO:0007669"/>
    <property type="project" value="InterPro"/>
</dbReference>
<gene>
    <name evidence="10" type="ORF">EDB81DRAFT_947558</name>
</gene>
<dbReference type="CDD" id="cd17546">
    <property type="entry name" value="REC_hyHK_CKI1_RcsC-like"/>
    <property type="match status" value="1"/>
</dbReference>
<dbReference type="InterPro" id="IPR004358">
    <property type="entry name" value="Sig_transdc_His_kin-like_C"/>
</dbReference>
<dbReference type="InterPro" id="IPR011006">
    <property type="entry name" value="CheY-like_superfamily"/>
</dbReference>
<evidence type="ECO:0000256" key="5">
    <source>
        <dbReference type="ARBA" id="ARBA00022777"/>
    </source>
</evidence>
<keyword evidence="4" id="KW-0808">Transferase</keyword>
<dbReference type="EMBL" id="JAGMUV010000009">
    <property type="protein sequence ID" value="KAH7143443.1"/>
    <property type="molecule type" value="Genomic_DNA"/>
</dbReference>